<dbReference type="Pfam" id="PF00107">
    <property type="entry name" value="ADH_zinc_N"/>
    <property type="match status" value="1"/>
</dbReference>
<organism evidence="13 14">
    <name type="scientific">Rhizodiscina lignyota</name>
    <dbReference type="NCBI Taxonomy" id="1504668"/>
    <lineage>
        <taxon>Eukaryota</taxon>
        <taxon>Fungi</taxon>
        <taxon>Dikarya</taxon>
        <taxon>Ascomycota</taxon>
        <taxon>Pezizomycotina</taxon>
        <taxon>Dothideomycetes</taxon>
        <taxon>Pleosporomycetidae</taxon>
        <taxon>Aulographales</taxon>
        <taxon>Rhizodiscinaceae</taxon>
        <taxon>Rhizodiscina</taxon>
    </lineage>
</organism>
<keyword evidence="7" id="KW-0521">NADP</keyword>
<evidence type="ECO:0000256" key="7">
    <source>
        <dbReference type="ARBA" id="ARBA00022857"/>
    </source>
</evidence>
<dbReference type="SUPFAM" id="SSF51735">
    <property type="entry name" value="NAD(P)-binding Rossmann-fold domains"/>
    <property type="match status" value="1"/>
</dbReference>
<dbReference type="GO" id="GO:0008270">
    <property type="term" value="F:zinc ion binding"/>
    <property type="evidence" value="ECO:0007669"/>
    <property type="project" value="InterPro"/>
</dbReference>
<reference evidence="13" key="1">
    <citation type="journal article" date="2020" name="Stud. Mycol.">
        <title>101 Dothideomycetes genomes: a test case for predicting lifestyles and emergence of pathogens.</title>
        <authorList>
            <person name="Haridas S."/>
            <person name="Albert R."/>
            <person name="Binder M."/>
            <person name="Bloem J."/>
            <person name="Labutti K."/>
            <person name="Salamov A."/>
            <person name="Andreopoulos B."/>
            <person name="Baker S."/>
            <person name="Barry K."/>
            <person name="Bills G."/>
            <person name="Bluhm B."/>
            <person name="Cannon C."/>
            <person name="Castanera R."/>
            <person name="Culley D."/>
            <person name="Daum C."/>
            <person name="Ezra D."/>
            <person name="Gonzalez J."/>
            <person name="Henrissat B."/>
            <person name="Kuo A."/>
            <person name="Liang C."/>
            <person name="Lipzen A."/>
            <person name="Lutzoni F."/>
            <person name="Magnuson J."/>
            <person name="Mondo S."/>
            <person name="Nolan M."/>
            <person name="Ohm R."/>
            <person name="Pangilinan J."/>
            <person name="Park H.-J."/>
            <person name="Ramirez L."/>
            <person name="Alfaro M."/>
            <person name="Sun H."/>
            <person name="Tritt A."/>
            <person name="Yoshinaga Y."/>
            <person name="Zwiers L.-H."/>
            <person name="Turgeon B."/>
            <person name="Goodwin S."/>
            <person name="Spatafora J."/>
            <person name="Crous P."/>
            <person name="Grigoriev I."/>
        </authorList>
    </citation>
    <scope>NUCLEOTIDE SEQUENCE</scope>
    <source>
        <strain evidence="13">CBS 133067</strain>
    </source>
</reference>
<dbReference type="InterPro" id="IPR047109">
    <property type="entry name" value="CAD-like"/>
</dbReference>
<dbReference type="AlphaFoldDB" id="A0A9P4IID8"/>
<dbReference type="CDD" id="cd05283">
    <property type="entry name" value="CAD1"/>
    <property type="match status" value="1"/>
</dbReference>
<name>A0A9P4IID8_9PEZI</name>
<evidence type="ECO:0000256" key="3">
    <source>
        <dbReference type="ARBA" id="ARBA00011738"/>
    </source>
</evidence>
<keyword evidence="5 11" id="KW-0479">Metal-binding</keyword>
<comment type="similarity">
    <text evidence="2 11">Belongs to the zinc-containing alcohol dehydrogenase family.</text>
</comment>
<protein>
    <recommendedName>
        <fullName evidence="9">alcohol dehydrogenase (NADP(+))</fullName>
        <ecNumber evidence="9">1.1.1.2</ecNumber>
    </recommendedName>
</protein>
<dbReference type="InterPro" id="IPR036291">
    <property type="entry name" value="NAD(P)-bd_dom_sf"/>
</dbReference>
<dbReference type="Proteomes" id="UP000799772">
    <property type="component" value="Unassembled WGS sequence"/>
</dbReference>
<dbReference type="InterPro" id="IPR020843">
    <property type="entry name" value="ER"/>
</dbReference>
<dbReference type="Pfam" id="PF08240">
    <property type="entry name" value="ADH_N"/>
    <property type="match status" value="1"/>
</dbReference>
<dbReference type="SUPFAM" id="SSF50129">
    <property type="entry name" value="GroES-like"/>
    <property type="match status" value="1"/>
</dbReference>
<dbReference type="PANTHER" id="PTHR42683">
    <property type="entry name" value="ALDEHYDE REDUCTASE"/>
    <property type="match status" value="1"/>
</dbReference>
<dbReference type="GO" id="GO:0006066">
    <property type="term" value="P:alcohol metabolic process"/>
    <property type="evidence" value="ECO:0007669"/>
    <property type="project" value="UniProtKB-ARBA"/>
</dbReference>
<sequence>MTSRDYKFQGWLGFSADSVNGNLRWSTYTPKPWEETDIDIKVTHCGVCATDISTLRSGWAPVDYPQCVGHEVVGTVVRLGSKASPNSPLSLGDRVGVGAQSSSCMASDCEECSGKPSYENQCQNFVGTYNGVFKDGTKSFGGYSDYIRIPGRFVIKIPDGLESMHAAPMLCAGITVYSPLKNFGSGPGKKVGIVGVGGLGHFGLLFAKALGAEKIVAISRSSAKRKNCEEMGADGFIATDEEPDWAAKNERTLDLIVSTVSSPKMPLEGYLQMLRPRGTFVQVGSPEDKLPAISAGSLIVKGARMAGSVIGPPWEIEEMLKLAVEKHVRGWVQPRGLMEANEALVDMKDGKARYRYVLVNEKHLHE</sequence>
<dbReference type="InterPro" id="IPR013154">
    <property type="entry name" value="ADH-like_N"/>
</dbReference>
<accession>A0A9P4IID8</accession>
<dbReference type="Gene3D" id="3.90.180.10">
    <property type="entry name" value="Medium-chain alcohol dehydrogenases, catalytic domain"/>
    <property type="match status" value="1"/>
</dbReference>
<comment type="catalytic activity">
    <reaction evidence="10">
        <text>a primary alcohol + NADP(+) = an aldehyde + NADPH + H(+)</text>
        <dbReference type="Rhea" id="RHEA:15937"/>
        <dbReference type="ChEBI" id="CHEBI:15378"/>
        <dbReference type="ChEBI" id="CHEBI:15734"/>
        <dbReference type="ChEBI" id="CHEBI:17478"/>
        <dbReference type="ChEBI" id="CHEBI:57783"/>
        <dbReference type="ChEBI" id="CHEBI:58349"/>
        <dbReference type="EC" id="1.1.1.2"/>
    </reaction>
    <physiologicalReaction direction="left-to-right" evidence="10">
        <dbReference type="Rhea" id="RHEA:15938"/>
    </physiologicalReaction>
    <physiologicalReaction direction="right-to-left" evidence="10">
        <dbReference type="Rhea" id="RHEA:15939"/>
    </physiologicalReaction>
</comment>
<keyword evidence="14" id="KW-1185">Reference proteome</keyword>
<evidence type="ECO:0000256" key="6">
    <source>
        <dbReference type="ARBA" id="ARBA00022833"/>
    </source>
</evidence>
<evidence type="ECO:0000259" key="12">
    <source>
        <dbReference type="SMART" id="SM00829"/>
    </source>
</evidence>
<keyword evidence="4" id="KW-0597">Phosphoprotein</keyword>
<evidence type="ECO:0000256" key="9">
    <source>
        <dbReference type="ARBA" id="ARBA00024074"/>
    </source>
</evidence>
<dbReference type="InterPro" id="IPR002328">
    <property type="entry name" value="ADH_Zn_CS"/>
</dbReference>
<dbReference type="FunFam" id="3.40.50.720:FF:000158">
    <property type="entry name" value="Zinc-binding alcohol dehydrogenase"/>
    <property type="match status" value="1"/>
</dbReference>
<comment type="cofactor">
    <cofactor evidence="1 11">
        <name>Zn(2+)</name>
        <dbReference type="ChEBI" id="CHEBI:29105"/>
    </cofactor>
</comment>
<dbReference type="OrthoDB" id="1879366at2759"/>
<evidence type="ECO:0000256" key="10">
    <source>
        <dbReference type="ARBA" id="ARBA00050997"/>
    </source>
</evidence>
<dbReference type="InterPro" id="IPR011032">
    <property type="entry name" value="GroES-like_sf"/>
</dbReference>
<dbReference type="SMART" id="SM00829">
    <property type="entry name" value="PKS_ER"/>
    <property type="match status" value="1"/>
</dbReference>
<keyword evidence="6 11" id="KW-0862">Zinc</keyword>
<dbReference type="EC" id="1.1.1.2" evidence="9"/>
<dbReference type="Gene3D" id="3.40.50.720">
    <property type="entry name" value="NAD(P)-binding Rossmann-like Domain"/>
    <property type="match status" value="1"/>
</dbReference>
<gene>
    <name evidence="13" type="ORF">NA57DRAFT_65719</name>
</gene>
<feature type="domain" description="Enoyl reductase (ER)" evidence="12">
    <location>
        <begin position="18"/>
        <end position="358"/>
    </location>
</feature>
<dbReference type="PROSITE" id="PS00059">
    <property type="entry name" value="ADH_ZINC"/>
    <property type="match status" value="1"/>
</dbReference>
<evidence type="ECO:0000313" key="14">
    <source>
        <dbReference type="Proteomes" id="UP000799772"/>
    </source>
</evidence>
<evidence type="ECO:0000256" key="1">
    <source>
        <dbReference type="ARBA" id="ARBA00001947"/>
    </source>
</evidence>
<dbReference type="EMBL" id="ML978125">
    <property type="protein sequence ID" value="KAF2099844.1"/>
    <property type="molecule type" value="Genomic_DNA"/>
</dbReference>
<comment type="caution">
    <text evidence="13">The sequence shown here is derived from an EMBL/GenBank/DDBJ whole genome shotgun (WGS) entry which is preliminary data.</text>
</comment>
<evidence type="ECO:0000256" key="5">
    <source>
        <dbReference type="ARBA" id="ARBA00022723"/>
    </source>
</evidence>
<evidence type="ECO:0000256" key="2">
    <source>
        <dbReference type="ARBA" id="ARBA00008072"/>
    </source>
</evidence>
<evidence type="ECO:0000313" key="13">
    <source>
        <dbReference type="EMBL" id="KAF2099844.1"/>
    </source>
</evidence>
<evidence type="ECO:0000256" key="8">
    <source>
        <dbReference type="ARBA" id="ARBA00023002"/>
    </source>
</evidence>
<dbReference type="GO" id="GO:0008106">
    <property type="term" value="F:alcohol dehydrogenase (NADP+) activity"/>
    <property type="evidence" value="ECO:0007669"/>
    <property type="project" value="UniProtKB-EC"/>
</dbReference>
<evidence type="ECO:0000256" key="11">
    <source>
        <dbReference type="RuleBase" id="RU361277"/>
    </source>
</evidence>
<proteinExistence type="inferred from homology"/>
<evidence type="ECO:0000256" key="4">
    <source>
        <dbReference type="ARBA" id="ARBA00022553"/>
    </source>
</evidence>
<dbReference type="InterPro" id="IPR013149">
    <property type="entry name" value="ADH-like_C"/>
</dbReference>
<keyword evidence="8" id="KW-0560">Oxidoreductase</keyword>
<comment type="subunit">
    <text evidence="3">Homodimer.</text>
</comment>